<name>A0A7K3WTV7_9FLAO</name>
<keyword evidence="3" id="KW-0732">Signal</keyword>
<proteinExistence type="predicted"/>
<dbReference type="PANTHER" id="PTHR12815">
    <property type="entry name" value="SORTING AND ASSEMBLY MACHINERY SAMM50 PROTEIN FAMILY MEMBER"/>
    <property type="match status" value="1"/>
</dbReference>
<dbReference type="Gene3D" id="2.40.160.50">
    <property type="entry name" value="membrane protein fhac: a member of the omp85/tpsb transporter family"/>
    <property type="match status" value="1"/>
</dbReference>
<dbReference type="PANTHER" id="PTHR12815:SF47">
    <property type="entry name" value="TRANSLOCATION AND ASSEMBLY MODULE SUBUNIT TAMA"/>
    <property type="match status" value="1"/>
</dbReference>
<dbReference type="Pfam" id="PF01103">
    <property type="entry name" value="Omp85"/>
    <property type="match status" value="1"/>
</dbReference>
<keyword evidence="8" id="KW-1185">Reference proteome</keyword>
<evidence type="ECO:0000313" key="8">
    <source>
        <dbReference type="Proteomes" id="UP000486602"/>
    </source>
</evidence>
<sequence length="760" mass="86532">MRNAAIYIIFAILLASCSANKYLPEGEKYFEGHETEYTGKTSSLPKELRYYLQEDLKPDATRRFLISRPGTWIYQVMGEVKKEKGIKHFIKFKLGTKPVYLSEVNLDNNTSIIESKLENNGFFRADVENRVDSTKHKATAVYIITLEEPYYFDTLRICTDTTNTLCAKMEQAHQLDPKVKPGKLFQKSKLQEERESIASYFKNDGYFYFVPGLTYYEADSSDNKQRVKLHLNITDSLPEPAISQYRVTSVTVNLAAGSSNTEIIGDSLKVIIDPNKLFLKPKKLKPFLRITPGELYSRKDEETTLKQLNRLEVFEFVNINYEVDTSGSEYTLRAKLLANPRPKQSARAEINLSTTSTNYTGPGVQLEYYNRNIFRGAEKLRITGTGRYEVQLTGDQKGQASYDVDLLATLLFPRVGIPLFNADNSEGNVPSTKYRLQYRFYSQPQYYTQSSFGASFGYEWLSGNATTHNDLRVMGVDYVKLLKTSDRLEQLFDEGILSRESFNDQLIVGPSYSVTYAPPPEKGKFVRFYVGGSIESAGNILYGIYNLTNSTKNEFDQYTVLKTPFAQYMRIQADFRTYYKLSKNNDLVLRQNIGVGLPYWNSSELPFSKQFFVGGASSLRGFQPRSVGPGTYYNSDQNGDGFFDQTGDILLELNAENRFDMGGFLKGAVFIDAGNVWLKNASEPRPGGEFKFISFFNQLAVSAGFGLRIDVEFVLIRFDLGIPLRKPYKVDSPWVVDQIDFSKDWRKENLILNIAIGYPF</sequence>
<comment type="caution">
    <text evidence="7">The sequence shown here is derived from an EMBL/GenBank/DDBJ whole genome shotgun (WGS) entry which is preliminary data.</text>
</comment>
<protein>
    <submittedName>
        <fullName evidence="7">BamA/TamA family outer membrane protein</fullName>
    </submittedName>
</protein>
<dbReference type="AlphaFoldDB" id="A0A7K3WTV7"/>
<dbReference type="InterPro" id="IPR000184">
    <property type="entry name" value="Bac_surfAg_D15"/>
</dbReference>
<keyword evidence="4" id="KW-0472">Membrane</keyword>
<evidence type="ECO:0000256" key="2">
    <source>
        <dbReference type="ARBA" id="ARBA00022692"/>
    </source>
</evidence>
<organism evidence="7 8">
    <name type="scientific">Cryomorpha ignava</name>
    <dbReference type="NCBI Taxonomy" id="101383"/>
    <lineage>
        <taxon>Bacteria</taxon>
        <taxon>Pseudomonadati</taxon>
        <taxon>Bacteroidota</taxon>
        <taxon>Flavobacteriia</taxon>
        <taxon>Flavobacteriales</taxon>
        <taxon>Cryomorphaceae</taxon>
        <taxon>Cryomorpha</taxon>
    </lineage>
</organism>
<evidence type="ECO:0000256" key="3">
    <source>
        <dbReference type="ARBA" id="ARBA00022729"/>
    </source>
</evidence>
<keyword evidence="2" id="KW-0812">Transmembrane</keyword>
<dbReference type="GO" id="GO:0019867">
    <property type="term" value="C:outer membrane"/>
    <property type="evidence" value="ECO:0007669"/>
    <property type="project" value="InterPro"/>
</dbReference>
<feature type="domain" description="Bacterial surface antigen (D15)" evidence="6">
    <location>
        <begin position="566"/>
        <end position="729"/>
    </location>
</feature>
<dbReference type="PROSITE" id="PS51257">
    <property type="entry name" value="PROKAR_LIPOPROTEIN"/>
    <property type="match status" value="1"/>
</dbReference>
<gene>
    <name evidence="7" type="ORF">G3O08_16625</name>
</gene>
<evidence type="ECO:0000256" key="1">
    <source>
        <dbReference type="ARBA" id="ARBA00004370"/>
    </source>
</evidence>
<comment type="subcellular location">
    <subcellularLocation>
        <location evidence="1">Membrane</location>
    </subcellularLocation>
</comment>
<accession>A0A7K3WTV7</accession>
<dbReference type="Proteomes" id="UP000486602">
    <property type="component" value="Unassembled WGS sequence"/>
</dbReference>
<reference evidence="7 8" key="1">
    <citation type="submission" date="2020-02" db="EMBL/GenBank/DDBJ databases">
        <title>Out from the shadows clarifying the taxonomy of the family Cryomorphaceae and related taxa by utilizing the GTDB taxonomic framework.</title>
        <authorList>
            <person name="Bowman J.P."/>
        </authorList>
    </citation>
    <scope>NUCLEOTIDE SEQUENCE [LARGE SCALE GENOMIC DNA]</scope>
    <source>
        <strain evidence="7 8">QSSC 1-22</strain>
    </source>
</reference>
<evidence type="ECO:0000259" key="6">
    <source>
        <dbReference type="Pfam" id="PF01103"/>
    </source>
</evidence>
<evidence type="ECO:0000256" key="5">
    <source>
        <dbReference type="ARBA" id="ARBA00023237"/>
    </source>
</evidence>
<dbReference type="EMBL" id="JAAGVY010000041">
    <property type="protein sequence ID" value="NEN25127.1"/>
    <property type="molecule type" value="Genomic_DNA"/>
</dbReference>
<dbReference type="InterPro" id="IPR039910">
    <property type="entry name" value="D15-like"/>
</dbReference>
<dbReference type="Gene3D" id="3.10.20.310">
    <property type="entry name" value="membrane protein fhac"/>
    <property type="match status" value="2"/>
</dbReference>
<dbReference type="RefSeq" id="WP_163286585.1">
    <property type="nucleotide sequence ID" value="NZ_JAAGVY010000041.1"/>
</dbReference>
<evidence type="ECO:0000256" key="4">
    <source>
        <dbReference type="ARBA" id="ARBA00023136"/>
    </source>
</evidence>
<evidence type="ECO:0000313" key="7">
    <source>
        <dbReference type="EMBL" id="NEN25127.1"/>
    </source>
</evidence>
<keyword evidence="5" id="KW-0998">Cell outer membrane</keyword>